<evidence type="ECO:0000313" key="2">
    <source>
        <dbReference type="EMBL" id="NDV35650.1"/>
    </source>
</evidence>
<evidence type="ECO:0000259" key="1">
    <source>
        <dbReference type="Pfam" id="PF03959"/>
    </source>
</evidence>
<proteinExistence type="predicted"/>
<dbReference type="SUPFAM" id="SSF53474">
    <property type="entry name" value="alpha/beta-Hydrolases"/>
    <property type="match status" value="1"/>
</dbReference>
<dbReference type="Gene3D" id="3.40.50.1820">
    <property type="entry name" value="alpha/beta hydrolase"/>
    <property type="match status" value="1"/>
</dbReference>
<dbReference type="EMBL" id="GIBP01006681">
    <property type="protein sequence ID" value="NDV35650.1"/>
    <property type="molecule type" value="Transcribed_RNA"/>
</dbReference>
<dbReference type="PANTHER" id="PTHR12277:SF197">
    <property type="entry name" value="CHROMOSOME UNDETERMINED SCAFFOLD_38, WHOLE GENOME SHOTGUN SEQUENCE"/>
    <property type="match status" value="1"/>
</dbReference>
<dbReference type="AlphaFoldDB" id="A0A6B2LFI1"/>
<accession>A0A6B2LFI1</accession>
<reference evidence="2" key="1">
    <citation type="journal article" date="2020" name="J. Eukaryot. Microbiol.">
        <title>De novo Sequencing, Assembly and Annotation of the Transcriptome for the Free-Living Testate Amoeba Arcella intermedia.</title>
        <authorList>
            <person name="Ribeiro G.M."/>
            <person name="Porfirio-Sousa A.L."/>
            <person name="Maurer-Alcala X.X."/>
            <person name="Katz L.A."/>
            <person name="Lahr D.J.G."/>
        </authorList>
    </citation>
    <scope>NUCLEOTIDE SEQUENCE</scope>
</reference>
<dbReference type="PANTHER" id="PTHR12277">
    <property type="entry name" value="ALPHA/BETA HYDROLASE DOMAIN-CONTAINING PROTEIN"/>
    <property type="match status" value="1"/>
</dbReference>
<feature type="domain" description="Serine hydrolase" evidence="1">
    <location>
        <begin position="73"/>
        <end position="172"/>
    </location>
</feature>
<dbReference type="InterPro" id="IPR005645">
    <property type="entry name" value="FSH-like_dom"/>
</dbReference>
<protein>
    <recommendedName>
        <fullName evidence="1">Serine hydrolase domain-containing protein</fullName>
    </recommendedName>
</protein>
<organism evidence="2">
    <name type="scientific">Arcella intermedia</name>
    <dbReference type="NCBI Taxonomy" id="1963864"/>
    <lineage>
        <taxon>Eukaryota</taxon>
        <taxon>Amoebozoa</taxon>
        <taxon>Tubulinea</taxon>
        <taxon>Elardia</taxon>
        <taxon>Arcellinida</taxon>
        <taxon>Sphaerothecina</taxon>
        <taxon>Arcellidae</taxon>
        <taxon>Arcella</taxon>
    </lineage>
</organism>
<sequence length="251" mass="27939">MIYCHGNACDIGGMYQEFEYYSKFFQLNVIGVEYPGYGVSPGLPNASDISRDTRIVWEFLVGELNIPPGNIIVFGRSIGTGVACRLVYDLQKLQTAPAALILQSPYRSISHIADDLMGPVVGLLAPKIFDNEAFIKEIQVPLLFIHGTKDTLIASSHSQELYQLSKAEKKLIHLAVGADHNFWNFQDDICDPIVLFLTSYFTPIPCEGEMPSIPEDLFQPPSLIPEPQNTNGGFLSFFSQSIQTTQNLFKK</sequence>
<dbReference type="InterPro" id="IPR029058">
    <property type="entry name" value="AB_hydrolase_fold"/>
</dbReference>
<dbReference type="Pfam" id="PF03959">
    <property type="entry name" value="FSH1"/>
    <property type="match status" value="1"/>
</dbReference>
<name>A0A6B2LFI1_9EUKA</name>